<keyword evidence="1" id="KW-0175">Coiled coil</keyword>
<dbReference type="Proteomes" id="UP000218113">
    <property type="component" value="Unassembled WGS sequence"/>
</dbReference>
<reference evidence="4" key="1">
    <citation type="submission" date="2017-08" db="EMBL/GenBank/DDBJ databases">
        <title>A dynamic microbial community with high functional redundancy inhabits the cold, oxic subseafloor aquifer.</title>
        <authorList>
            <person name="Tully B.J."/>
            <person name="Wheat C.G."/>
            <person name="Glazer B.T."/>
            <person name="Huber J.A."/>
        </authorList>
    </citation>
    <scope>NUCLEOTIDE SEQUENCE [LARGE SCALE GENOMIC DNA]</scope>
</reference>
<organism evidence="3 4">
    <name type="scientific">SAR324 cluster bacterium</name>
    <dbReference type="NCBI Taxonomy" id="2024889"/>
    <lineage>
        <taxon>Bacteria</taxon>
        <taxon>Deltaproteobacteria</taxon>
        <taxon>SAR324 cluster</taxon>
    </lineage>
</organism>
<sequence>MSKEKTTKGPDHIHPEEPGAVGSRNSLYRGDRDEYKESTAVIDEEVDKIIQHVQSKLPPEVLNKLDVMGGIKSKLHNYYNQNLQNMLNRYLVTIEDELSKKYRDLLDREESSQLNRYSARGVTELMSKLGDDETFQTEHIEQSIAGIYQDMQGHIQRGMGRLEHQTKSLLAQKQEVGAFVPQDSAYTIVKCSFKNNPLKPRTVFDIKIAINILDSELMTPIHHYQKSAKELLKEIVSQQIHRQIDQEIKKLNADQMTGGGAPLNDSELLAEKLNALEKHLSFEDDEKEQSSKRYDLVAKRFMDSLDLEQLDGSEQEMDLLDVQQNVKYLLEKEQVQHQGFNKIVNGLSGILNEMQMGYQYLDNLKNGRVCVIREYADTNSEELPDETFGIRLSYFDQDQLKAMREAYDQQAQELADEIKKAAQVIEKVHDYDRQEKQIRNYRDVSLEVLGEQTAEEDPEASEKADKLWNDMVFVTLKQDNSAYKTNLDYTTQLKKQLKTMRNKVHEIYENLYSDDRVVLEERLDFLERNFQTLASGVNPHHLQQGLTLEVDMTSVKRKRTTITAMSNVLNEFLYMVSKRFTDQSIKDHNLKRTLGVGMNPAFASTLKTGLESLEGATL</sequence>
<evidence type="ECO:0000256" key="1">
    <source>
        <dbReference type="SAM" id="Coils"/>
    </source>
</evidence>
<dbReference type="NCBIfam" id="NF040882">
    <property type="entry name" value="cfpA_ASD"/>
    <property type="match status" value="1"/>
</dbReference>
<dbReference type="AlphaFoldDB" id="A0A2A4T480"/>
<name>A0A2A4T480_9DELT</name>
<feature type="region of interest" description="Disordered" evidence="2">
    <location>
        <begin position="1"/>
        <end position="32"/>
    </location>
</feature>
<feature type="coiled-coil region" evidence="1">
    <location>
        <begin position="397"/>
        <end position="424"/>
    </location>
</feature>
<comment type="caution">
    <text evidence="3">The sequence shown here is derived from an EMBL/GenBank/DDBJ whole genome shotgun (WGS) entry which is preliminary data.</text>
</comment>
<evidence type="ECO:0000256" key="2">
    <source>
        <dbReference type="SAM" id="MobiDB-lite"/>
    </source>
</evidence>
<dbReference type="InterPro" id="IPR053574">
    <property type="entry name" value="Cyto_Filament_Comp"/>
</dbReference>
<gene>
    <name evidence="3" type="ORF">COB67_07700</name>
</gene>
<dbReference type="EMBL" id="NVSR01000048">
    <property type="protein sequence ID" value="PCI27817.1"/>
    <property type="molecule type" value="Genomic_DNA"/>
</dbReference>
<proteinExistence type="predicted"/>
<protein>
    <submittedName>
        <fullName evidence="3">Cytochrome C oxidase subunit II</fullName>
    </submittedName>
</protein>
<evidence type="ECO:0000313" key="3">
    <source>
        <dbReference type="EMBL" id="PCI27817.1"/>
    </source>
</evidence>
<evidence type="ECO:0000313" key="4">
    <source>
        <dbReference type="Proteomes" id="UP000218113"/>
    </source>
</evidence>
<accession>A0A2A4T480</accession>
<feature type="compositionally biased region" description="Basic and acidic residues" evidence="2">
    <location>
        <begin position="1"/>
        <end position="17"/>
    </location>
</feature>